<evidence type="ECO:0000256" key="2">
    <source>
        <dbReference type="ARBA" id="ARBA00022898"/>
    </source>
</evidence>
<dbReference type="InterPro" id="IPR015421">
    <property type="entry name" value="PyrdxlP-dep_Trfase_major"/>
</dbReference>
<dbReference type="SUPFAM" id="SSF53383">
    <property type="entry name" value="PLP-dependent transferases"/>
    <property type="match status" value="1"/>
</dbReference>
<name>A0A2A7UYS4_COMTR</name>
<dbReference type="GO" id="GO:0008483">
    <property type="term" value="F:transaminase activity"/>
    <property type="evidence" value="ECO:0007669"/>
    <property type="project" value="UniProtKB-KW"/>
</dbReference>
<keyword evidence="4" id="KW-0808">Transferase</keyword>
<dbReference type="InterPro" id="IPR015424">
    <property type="entry name" value="PyrdxlP-dep_Trfase"/>
</dbReference>
<dbReference type="STRING" id="1219032.GCA_001515545_01903"/>
<keyword evidence="5" id="KW-1185">Reference proteome</keyword>
<comment type="caution">
    <text evidence="4">The sequence shown here is derived from an EMBL/GenBank/DDBJ whole genome shotgun (WGS) entry which is preliminary data.</text>
</comment>
<comment type="similarity">
    <text evidence="3">Belongs to the class-III pyridoxal-phosphate-dependent aminotransferase family.</text>
</comment>
<organism evidence="4 5">
    <name type="scientific">Comamonas terrigena</name>
    <dbReference type="NCBI Taxonomy" id="32013"/>
    <lineage>
        <taxon>Bacteria</taxon>
        <taxon>Pseudomonadati</taxon>
        <taxon>Pseudomonadota</taxon>
        <taxon>Betaproteobacteria</taxon>
        <taxon>Burkholderiales</taxon>
        <taxon>Comamonadaceae</taxon>
        <taxon>Comamonas</taxon>
    </lineage>
</organism>
<comment type="cofactor">
    <cofactor evidence="1">
        <name>pyridoxal 5'-phosphate</name>
        <dbReference type="ChEBI" id="CHEBI:597326"/>
    </cofactor>
</comment>
<dbReference type="OrthoDB" id="3398487at2"/>
<dbReference type="EMBL" id="PDEA01000001">
    <property type="protein sequence ID" value="PEH90397.1"/>
    <property type="molecule type" value="Genomic_DNA"/>
</dbReference>
<dbReference type="InterPro" id="IPR015422">
    <property type="entry name" value="PyrdxlP-dep_Trfase_small"/>
</dbReference>
<dbReference type="InterPro" id="IPR005814">
    <property type="entry name" value="Aminotrans_3"/>
</dbReference>
<dbReference type="Proteomes" id="UP000220246">
    <property type="component" value="Unassembled WGS sequence"/>
</dbReference>
<sequence length="441" mass="47042">MSVHNALDVALHAAVADYVAHNPRSQTLCEVAAHVLPGGNTRSVLYHPPFPLTMVRGEGCWLWDADGHVYIDTLGEFTAGLFGHSDKTVRAALQEALVGGLNLSSHTAREARLGHEIQRRFPSMALMRFTNSGTEANLMAVAAATVHTGRRKVMVFDGAYHGGVLSFAGGGSPVNVPHDWLVAPYNDLEYAAALVRRHGADLAAILVEPMLGSGGCIPGTPAFLRGLRDLASDCNALLILDEVMTSRLSFGGRQALLDITPDLTTAGKYLGGGLSFGVFGGRADVMDRFDPRRSDALAHAGTFNNNVLSMAAGHAALSRVLTAEALDALNARGDHLRERLNALFAYEGVALQATGLGSLLTLHATDRPIRNAGDLAGSDLRVKDLLFFDLMARGIFLARRGMMALSLPLGEAECDCVLGAMLEIVELRQALLPQRHAVQLM</sequence>
<evidence type="ECO:0000256" key="1">
    <source>
        <dbReference type="ARBA" id="ARBA00001933"/>
    </source>
</evidence>
<evidence type="ECO:0000313" key="4">
    <source>
        <dbReference type="EMBL" id="PEH90397.1"/>
    </source>
</evidence>
<evidence type="ECO:0000313" key="5">
    <source>
        <dbReference type="Proteomes" id="UP000220246"/>
    </source>
</evidence>
<dbReference type="PANTHER" id="PTHR43713">
    <property type="entry name" value="GLUTAMATE-1-SEMIALDEHYDE 2,1-AMINOMUTASE"/>
    <property type="match status" value="1"/>
</dbReference>
<keyword evidence="4" id="KW-0032">Aminotransferase</keyword>
<dbReference type="RefSeq" id="WP_066536531.1">
    <property type="nucleotide sequence ID" value="NZ_PDEA01000001.1"/>
</dbReference>
<reference evidence="5" key="1">
    <citation type="submission" date="2017-09" db="EMBL/GenBank/DDBJ databases">
        <title>FDA dAtabase for Regulatory Grade micrObial Sequences (FDA-ARGOS): Supporting development and validation of Infectious Disease Dx tests.</title>
        <authorList>
            <person name="Minogue T."/>
            <person name="Wolcott M."/>
            <person name="Wasieloski L."/>
            <person name="Aguilar W."/>
            <person name="Moore D."/>
            <person name="Tallon L."/>
            <person name="Sadzewicz L."/>
            <person name="Ott S."/>
            <person name="Zhao X."/>
            <person name="Nagaraj S."/>
            <person name="Vavikolanu K."/>
            <person name="Aluvathingal J."/>
            <person name="Nadendla S."/>
            <person name="Sichtig H."/>
        </authorList>
    </citation>
    <scope>NUCLEOTIDE SEQUENCE [LARGE SCALE GENOMIC DNA]</scope>
    <source>
        <strain evidence="5">FDAARGOS_394</strain>
    </source>
</reference>
<dbReference type="AlphaFoldDB" id="A0A2A7UYS4"/>
<protein>
    <submittedName>
        <fullName evidence="4">Aspartate aminotransferase family protein</fullName>
    </submittedName>
</protein>
<evidence type="ECO:0000256" key="3">
    <source>
        <dbReference type="RuleBase" id="RU003560"/>
    </source>
</evidence>
<proteinExistence type="inferred from homology"/>
<keyword evidence="2 3" id="KW-0663">Pyridoxal phosphate</keyword>
<dbReference type="GeneID" id="80802709"/>
<dbReference type="Gene3D" id="3.40.640.10">
    <property type="entry name" value="Type I PLP-dependent aspartate aminotransferase-like (Major domain)"/>
    <property type="match status" value="1"/>
</dbReference>
<dbReference type="Gene3D" id="3.90.1150.10">
    <property type="entry name" value="Aspartate Aminotransferase, domain 1"/>
    <property type="match status" value="1"/>
</dbReference>
<dbReference type="GO" id="GO:0030170">
    <property type="term" value="F:pyridoxal phosphate binding"/>
    <property type="evidence" value="ECO:0007669"/>
    <property type="project" value="InterPro"/>
</dbReference>
<gene>
    <name evidence="4" type="ORF">CRM82_18945</name>
</gene>
<dbReference type="PANTHER" id="PTHR43713:SF3">
    <property type="entry name" value="GLUTAMATE-1-SEMIALDEHYDE 2,1-AMINOMUTASE 1, CHLOROPLASTIC-RELATED"/>
    <property type="match status" value="1"/>
</dbReference>
<dbReference type="Pfam" id="PF00202">
    <property type="entry name" value="Aminotran_3"/>
    <property type="match status" value="1"/>
</dbReference>
<accession>A0A2A7UYS4</accession>